<proteinExistence type="predicted"/>
<accession>A0A6M3L187</accession>
<name>A0A6M3L187_9ZZZZ</name>
<evidence type="ECO:0000313" key="1">
    <source>
        <dbReference type="EMBL" id="QJA88276.1"/>
    </source>
</evidence>
<dbReference type="AlphaFoldDB" id="A0A6M3L187"/>
<protein>
    <submittedName>
        <fullName evidence="1">Uncharacterized protein</fullName>
    </submittedName>
</protein>
<reference evidence="1" key="1">
    <citation type="submission" date="2020-03" db="EMBL/GenBank/DDBJ databases">
        <title>The deep terrestrial virosphere.</title>
        <authorList>
            <person name="Holmfeldt K."/>
            <person name="Nilsson E."/>
            <person name="Simone D."/>
            <person name="Lopez-Fernandez M."/>
            <person name="Wu X."/>
            <person name="de Brujin I."/>
            <person name="Lundin D."/>
            <person name="Andersson A."/>
            <person name="Bertilsson S."/>
            <person name="Dopson M."/>
        </authorList>
    </citation>
    <scope>NUCLEOTIDE SEQUENCE</scope>
    <source>
        <strain evidence="1">MM415B02791</strain>
    </source>
</reference>
<organism evidence="1">
    <name type="scientific">viral metagenome</name>
    <dbReference type="NCBI Taxonomy" id="1070528"/>
    <lineage>
        <taxon>unclassified sequences</taxon>
        <taxon>metagenomes</taxon>
        <taxon>organismal metagenomes</taxon>
    </lineage>
</organism>
<dbReference type="EMBL" id="MT142767">
    <property type="protein sequence ID" value="QJA88276.1"/>
    <property type="molecule type" value="Genomic_DNA"/>
</dbReference>
<sequence>MELTVVERLVLLNILPKEGNFSTLKLVRKMREDLSFDELENKRLNFIQEGEMVRWNESAVQIKEIGIGEKMTDLIVETLKELDKKEQLKEDHFTLYEKFVGA</sequence>
<gene>
    <name evidence="1" type="ORF">MM415B02791_0002</name>
</gene>